<dbReference type="AlphaFoldDB" id="A0A9D4MBM4"/>
<reference evidence="1" key="1">
    <citation type="journal article" date="2019" name="bioRxiv">
        <title>The Genome of the Zebra Mussel, Dreissena polymorpha: A Resource for Invasive Species Research.</title>
        <authorList>
            <person name="McCartney M.A."/>
            <person name="Auch B."/>
            <person name="Kono T."/>
            <person name="Mallez S."/>
            <person name="Zhang Y."/>
            <person name="Obille A."/>
            <person name="Becker A."/>
            <person name="Abrahante J.E."/>
            <person name="Garbe J."/>
            <person name="Badalamenti J.P."/>
            <person name="Herman A."/>
            <person name="Mangelson H."/>
            <person name="Liachko I."/>
            <person name="Sullivan S."/>
            <person name="Sone E.D."/>
            <person name="Koren S."/>
            <person name="Silverstein K.A.T."/>
            <person name="Beckman K.B."/>
            <person name="Gohl D.M."/>
        </authorList>
    </citation>
    <scope>NUCLEOTIDE SEQUENCE</scope>
    <source>
        <strain evidence="1">Duluth1</strain>
        <tissue evidence="1">Whole animal</tissue>
    </source>
</reference>
<proteinExistence type="predicted"/>
<dbReference type="InterPro" id="IPR015919">
    <property type="entry name" value="Cadherin-like_sf"/>
</dbReference>
<name>A0A9D4MBM4_DREPO</name>
<comment type="caution">
    <text evidence="1">The sequence shown here is derived from an EMBL/GenBank/DDBJ whole genome shotgun (WGS) entry which is preliminary data.</text>
</comment>
<sequence length="80" mass="8758">MFQAQFGAYDSLNPVQRARAALTIRVLRNQNTPVFNPSAYLQTIADTYEIGADVITLTATDADGVRITAFGSISFHTPCY</sequence>
<reference evidence="1" key="2">
    <citation type="submission" date="2020-11" db="EMBL/GenBank/DDBJ databases">
        <authorList>
            <person name="McCartney M.A."/>
            <person name="Auch B."/>
            <person name="Kono T."/>
            <person name="Mallez S."/>
            <person name="Becker A."/>
            <person name="Gohl D.M."/>
            <person name="Silverstein K.A.T."/>
            <person name="Koren S."/>
            <person name="Bechman K.B."/>
            <person name="Herman A."/>
            <person name="Abrahante J.E."/>
            <person name="Garbe J."/>
        </authorList>
    </citation>
    <scope>NUCLEOTIDE SEQUENCE</scope>
    <source>
        <strain evidence="1">Duluth1</strain>
        <tissue evidence="1">Whole animal</tissue>
    </source>
</reference>
<dbReference type="Gene3D" id="2.60.40.60">
    <property type="entry name" value="Cadherins"/>
    <property type="match status" value="1"/>
</dbReference>
<gene>
    <name evidence="1" type="ORF">DPMN_036505</name>
</gene>
<accession>A0A9D4MBM4</accession>
<dbReference type="GO" id="GO:0005509">
    <property type="term" value="F:calcium ion binding"/>
    <property type="evidence" value="ECO:0007669"/>
    <property type="project" value="InterPro"/>
</dbReference>
<keyword evidence="2" id="KW-1185">Reference proteome</keyword>
<evidence type="ECO:0000313" key="1">
    <source>
        <dbReference type="EMBL" id="KAH3873274.1"/>
    </source>
</evidence>
<dbReference type="Proteomes" id="UP000828390">
    <property type="component" value="Unassembled WGS sequence"/>
</dbReference>
<protein>
    <submittedName>
        <fullName evidence="1">Uncharacterized protein</fullName>
    </submittedName>
</protein>
<organism evidence="1 2">
    <name type="scientific">Dreissena polymorpha</name>
    <name type="common">Zebra mussel</name>
    <name type="synonym">Mytilus polymorpha</name>
    <dbReference type="NCBI Taxonomy" id="45954"/>
    <lineage>
        <taxon>Eukaryota</taxon>
        <taxon>Metazoa</taxon>
        <taxon>Spiralia</taxon>
        <taxon>Lophotrochozoa</taxon>
        <taxon>Mollusca</taxon>
        <taxon>Bivalvia</taxon>
        <taxon>Autobranchia</taxon>
        <taxon>Heteroconchia</taxon>
        <taxon>Euheterodonta</taxon>
        <taxon>Imparidentia</taxon>
        <taxon>Neoheterodontei</taxon>
        <taxon>Myida</taxon>
        <taxon>Dreissenoidea</taxon>
        <taxon>Dreissenidae</taxon>
        <taxon>Dreissena</taxon>
    </lineage>
</organism>
<dbReference type="SUPFAM" id="SSF49313">
    <property type="entry name" value="Cadherin-like"/>
    <property type="match status" value="1"/>
</dbReference>
<dbReference type="EMBL" id="JAIWYP010000002">
    <property type="protein sequence ID" value="KAH3873274.1"/>
    <property type="molecule type" value="Genomic_DNA"/>
</dbReference>
<evidence type="ECO:0000313" key="2">
    <source>
        <dbReference type="Proteomes" id="UP000828390"/>
    </source>
</evidence>
<dbReference type="GO" id="GO:0016020">
    <property type="term" value="C:membrane"/>
    <property type="evidence" value="ECO:0007669"/>
    <property type="project" value="InterPro"/>
</dbReference>